<dbReference type="AlphaFoldDB" id="A0A7S3C977"/>
<feature type="domain" description="Protein kinase" evidence="10">
    <location>
        <begin position="26"/>
        <end position="284"/>
    </location>
</feature>
<dbReference type="Pfam" id="PF00069">
    <property type="entry name" value="Pkinase"/>
    <property type="match status" value="1"/>
</dbReference>
<evidence type="ECO:0000256" key="4">
    <source>
        <dbReference type="ARBA" id="ARBA00022741"/>
    </source>
</evidence>
<feature type="region of interest" description="Disordered" evidence="9">
    <location>
        <begin position="558"/>
        <end position="590"/>
    </location>
</feature>
<dbReference type="FunFam" id="3.30.200.20:FF:000075">
    <property type="entry name" value="Probable serine/threonine-protein kinase WNK1"/>
    <property type="match status" value="1"/>
</dbReference>
<feature type="region of interest" description="Disordered" evidence="9">
    <location>
        <begin position="322"/>
        <end position="375"/>
    </location>
</feature>
<feature type="region of interest" description="Disordered" evidence="9">
    <location>
        <begin position="492"/>
        <end position="511"/>
    </location>
</feature>
<evidence type="ECO:0000256" key="1">
    <source>
        <dbReference type="ARBA" id="ARBA00012513"/>
    </source>
</evidence>
<dbReference type="GO" id="GO:0005524">
    <property type="term" value="F:ATP binding"/>
    <property type="evidence" value="ECO:0007669"/>
    <property type="project" value="UniProtKB-KW"/>
</dbReference>
<evidence type="ECO:0000256" key="7">
    <source>
        <dbReference type="ARBA" id="ARBA00047899"/>
    </source>
</evidence>
<evidence type="ECO:0000256" key="5">
    <source>
        <dbReference type="ARBA" id="ARBA00022777"/>
    </source>
</evidence>
<dbReference type="SMART" id="SM00220">
    <property type="entry name" value="S_TKc"/>
    <property type="match status" value="1"/>
</dbReference>
<comment type="catalytic activity">
    <reaction evidence="8">
        <text>L-seryl-[protein] + ATP = O-phospho-L-seryl-[protein] + ADP + H(+)</text>
        <dbReference type="Rhea" id="RHEA:17989"/>
        <dbReference type="Rhea" id="RHEA-COMP:9863"/>
        <dbReference type="Rhea" id="RHEA-COMP:11604"/>
        <dbReference type="ChEBI" id="CHEBI:15378"/>
        <dbReference type="ChEBI" id="CHEBI:29999"/>
        <dbReference type="ChEBI" id="CHEBI:30616"/>
        <dbReference type="ChEBI" id="CHEBI:83421"/>
        <dbReference type="ChEBI" id="CHEBI:456216"/>
        <dbReference type="EC" id="2.7.11.1"/>
    </reaction>
</comment>
<keyword evidence="3" id="KW-0808">Transferase</keyword>
<dbReference type="FunFam" id="1.10.510.10:FF:000046">
    <property type="entry name" value="probable serine/threonine-protein kinase WNK9"/>
    <property type="match status" value="1"/>
</dbReference>
<evidence type="ECO:0000313" key="12">
    <source>
        <dbReference type="EMBL" id="WZN67307.1"/>
    </source>
</evidence>
<dbReference type="EMBL" id="CP151519">
    <property type="protein sequence ID" value="WZN67307.1"/>
    <property type="molecule type" value="Genomic_DNA"/>
</dbReference>
<dbReference type="Gene3D" id="1.10.510.10">
    <property type="entry name" value="Transferase(Phosphotransferase) domain 1"/>
    <property type="match status" value="1"/>
</dbReference>
<dbReference type="EMBL" id="HBHZ01001484">
    <property type="protein sequence ID" value="CAE0188103.1"/>
    <property type="molecule type" value="Transcribed_RNA"/>
</dbReference>
<keyword evidence="2 12" id="KW-0723">Serine/threonine-protein kinase</keyword>
<evidence type="ECO:0000256" key="6">
    <source>
        <dbReference type="ARBA" id="ARBA00022840"/>
    </source>
</evidence>
<dbReference type="PANTHER" id="PTHR13902">
    <property type="entry name" value="SERINE/THREONINE-PROTEIN KINASE WNK WITH NO LYSINE -RELATED"/>
    <property type="match status" value="1"/>
</dbReference>
<evidence type="ECO:0000313" key="13">
    <source>
        <dbReference type="Proteomes" id="UP001472866"/>
    </source>
</evidence>
<evidence type="ECO:0000256" key="2">
    <source>
        <dbReference type="ARBA" id="ARBA00022527"/>
    </source>
</evidence>
<name>A0A7S3C977_9CHLO</name>
<evidence type="ECO:0000256" key="3">
    <source>
        <dbReference type="ARBA" id="ARBA00022679"/>
    </source>
</evidence>
<evidence type="ECO:0000259" key="10">
    <source>
        <dbReference type="PROSITE" id="PS50011"/>
    </source>
</evidence>
<dbReference type="InterPro" id="IPR011009">
    <property type="entry name" value="Kinase-like_dom_sf"/>
</dbReference>
<protein>
    <recommendedName>
        <fullName evidence="1">non-specific serine/threonine protein kinase</fullName>
        <ecNumber evidence="1">2.7.11.1</ecNumber>
    </recommendedName>
</protein>
<keyword evidence="6" id="KW-0067">ATP-binding</keyword>
<dbReference type="PROSITE" id="PS50011">
    <property type="entry name" value="PROTEIN_KINASE_DOM"/>
    <property type="match status" value="1"/>
</dbReference>
<dbReference type="InterPro" id="IPR050588">
    <property type="entry name" value="WNK_Ser-Thr_kinase"/>
</dbReference>
<dbReference type="CDD" id="cd13983">
    <property type="entry name" value="STKc_WNK"/>
    <property type="match status" value="1"/>
</dbReference>
<feature type="compositionally biased region" description="Polar residues" evidence="9">
    <location>
        <begin position="502"/>
        <end position="511"/>
    </location>
</feature>
<keyword evidence="13" id="KW-1185">Reference proteome</keyword>
<comment type="catalytic activity">
    <reaction evidence="7">
        <text>L-threonyl-[protein] + ATP = O-phospho-L-threonyl-[protein] + ADP + H(+)</text>
        <dbReference type="Rhea" id="RHEA:46608"/>
        <dbReference type="Rhea" id="RHEA-COMP:11060"/>
        <dbReference type="Rhea" id="RHEA-COMP:11605"/>
        <dbReference type="ChEBI" id="CHEBI:15378"/>
        <dbReference type="ChEBI" id="CHEBI:30013"/>
        <dbReference type="ChEBI" id="CHEBI:30616"/>
        <dbReference type="ChEBI" id="CHEBI:61977"/>
        <dbReference type="ChEBI" id="CHEBI:456216"/>
        <dbReference type="EC" id="2.7.11.1"/>
    </reaction>
</comment>
<dbReference type="InterPro" id="IPR008271">
    <property type="entry name" value="Ser/Thr_kinase_AS"/>
</dbReference>
<dbReference type="PROSITE" id="PS00108">
    <property type="entry name" value="PROTEIN_KINASE_ST"/>
    <property type="match status" value="1"/>
</dbReference>
<feature type="region of interest" description="Disordered" evidence="9">
    <location>
        <begin position="604"/>
        <end position="623"/>
    </location>
</feature>
<keyword evidence="5 12" id="KW-0418">Kinase</keyword>
<accession>A0A7S3C977</accession>
<dbReference type="SUPFAM" id="SSF56112">
    <property type="entry name" value="Protein kinase-like (PK-like)"/>
    <property type="match status" value="1"/>
</dbReference>
<reference evidence="12 13" key="2">
    <citation type="submission" date="2024-03" db="EMBL/GenBank/DDBJ databases">
        <title>Complete genome sequence of the green alga Chloropicon roscoffensis RCC1871.</title>
        <authorList>
            <person name="Lemieux C."/>
            <person name="Pombert J.-F."/>
            <person name="Otis C."/>
            <person name="Turmel M."/>
        </authorList>
    </citation>
    <scope>NUCLEOTIDE SEQUENCE [LARGE SCALE GENOMIC DNA]</scope>
    <source>
        <strain evidence="12 13">RCC1871</strain>
    </source>
</reference>
<evidence type="ECO:0000256" key="9">
    <source>
        <dbReference type="SAM" id="MobiDB-lite"/>
    </source>
</evidence>
<gene>
    <name evidence="11" type="ORF">CROS1456_LOCUS1171</name>
    <name evidence="12" type="ORF">HKI87_19g88820</name>
</gene>
<dbReference type="EC" id="2.7.11.1" evidence="1"/>
<dbReference type="Gene3D" id="3.30.200.20">
    <property type="entry name" value="Phosphorylase Kinase, domain 1"/>
    <property type="match status" value="1"/>
</dbReference>
<reference evidence="11" key="1">
    <citation type="submission" date="2021-01" db="EMBL/GenBank/DDBJ databases">
        <authorList>
            <person name="Corre E."/>
            <person name="Pelletier E."/>
            <person name="Niang G."/>
            <person name="Scheremetjew M."/>
            <person name="Finn R."/>
            <person name="Kale V."/>
            <person name="Holt S."/>
            <person name="Cochrane G."/>
            <person name="Meng A."/>
            <person name="Brown T."/>
            <person name="Cohen L."/>
        </authorList>
    </citation>
    <scope>NUCLEOTIDE SEQUENCE</scope>
    <source>
        <strain evidence="11">RCC1871</strain>
    </source>
</reference>
<keyword evidence="4" id="KW-0547">Nucleotide-binding</keyword>
<proteinExistence type="predicted"/>
<evidence type="ECO:0000256" key="8">
    <source>
        <dbReference type="ARBA" id="ARBA00048679"/>
    </source>
</evidence>
<dbReference type="InterPro" id="IPR000719">
    <property type="entry name" value="Prot_kinase_dom"/>
</dbReference>
<dbReference type="GO" id="GO:0004674">
    <property type="term" value="F:protein serine/threonine kinase activity"/>
    <property type="evidence" value="ECO:0007669"/>
    <property type="project" value="UniProtKB-KW"/>
</dbReference>
<feature type="compositionally biased region" description="Basic and acidic residues" evidence="9">
    <location>
        <begin position="349"/>
        <end position="370"/>
    </location>
</feature>
<sequence length="623" mass="68300">MQEKLVDANEEAEPIPVETDPTGRYHRYDDVLGRGAYKTVYKGFDGEEGIEVAWNQIRVNKIVKTEEEKERLFQEVDLLKELSHKSIIKFYASWIDEETQDVNFITEMFTSGTLRQYRKRHKKLDEKVIKSWTRQILRGLLYLHGHDPPIIHRDLKADNIFVNGNQGELKIGDLGLATLLRTTQGATSVLGTPEFMAPELYEEDYDERVDIYALGMCLLELVTFEYPYQECENAAQIYKKVSSGIRPAALARVEKEALKDFIEKCIADIEIRPSARELLESEYLRKPEPEKTAQSAAVSRASSIKASTSYKSVEDAAHDEAPAVPSANGHHQGQNGYPAGAHSPDNSDSETKSSTRSSRDSSLREGDARLPRQMSNGSAYGAAEDLHHQAPAAAAAPAGGDLSASSAAMVTYLSPEFKVRGKVSEDNANVLYMKLKINAEGGVCNTVSFLFDCTSDSAASVAAEMVQEFSWTQEDERVIELAIQQEVGKLTGSGQGARAQAPGSSEGPTAQDYSAEIGAIESEIEELCRQQHEEELEMKKRHEEALSRVRSKLEATKLLSGGASPKHVAGIGQNGLAKANNGNSKKPQTQEKIMQMQAKALEGLGGLGSLNGGDTKNGGKQKS</sequence>
<dbReference type="Proteomes" id="UP001472866">
    <property type="component" value="Chromosome 19"/>
</dbReference>
<feature type="compositionally biased region" description="Polar residues" evidence="9">
    <location>
        <begin position="580"/>
        <end position="590"/>
    </location>
</feature>
<feature type="region of interest" description="Disordered" evidence="9">
    <location>
        <begin position="1"/>
        <end position="20"/>
    </location>
</feature>
<evidence type="ECO:0000313" key="11">
    <source>
        <dbReference type="EMBL" id="CAE0188103.1"/>
    </source>
</evidence>
<organism evidence="11">
    <name type="scientific">Chloropicon roscoffensis</name>
    <dbReference type="NCBI Taxonomy" id="1461544"/>
    <lineage>
        <taxon>Eukaryota</taxon>
        <taxon>Viridiplantae</taxon>
        <taxon>Chlorophyta</taxon>
        <taxon>Chloropicophyceae</taxon>
        <taxon>Chloropicales</taxon>
        <taxon>Chloropicaceae</taxon>
        <taxon>Chloropicon</taxon>
    </lineage>
</organism>